<comment type="caution">
    <text evidence="1">The sequence shown here is derived from an EMBL/GenBank/DDBJ whole genome shotgun (WGS) entry which is preliminary data.</text>
</comment>
<feature type="non-terminal residue" evidence="1">
    <location>
        <position position="1"/>
    </location>
</feature>
<name>A0ABD0K6M7_9CAEN</name>
<accession>A0ABD0K6M7</accession>
<gene>
    <name evidence="1" type="ORF">BaRGS_00026120</name>
</gene>
<evidence type="ECO:0000313" key="2">
    <source>
        <dbReference type="Proteomes" id="UP001519460"/>
    </source>
</evidence>
<evidence type="ECO:0000313" key="1">
    <source>
        <dbReference type="EMBL" id="KAK7482621.1"/>
    </source>
</evidence>
<dbReference type="EMBL" id="JACVVK020000241">
    <property type="protein sequence ID" value="KAK7482621.1"/>
    <property type="molecule type" value="Genomic_DNA"/>
</dbReference>
<reference evidence="1 2" key="1">
    <citation type="journal article" date="2023" name="Sci. Data">
        <title>Genome assembly of the Korean intertidal mud-creeper Batillaria attramentaria.</title>
        <authorList>
            <person name="Patra A.K."/>
            <person name="Ho P.T."/>
            <person name="Jun S."/>
            <person name="Lee S.J."/>
            <person name="Kim Y."/>
            <person name="Won Y.J."/>
        </authorList>
    </citation>
    <scope>NUCLEOTIDE SEQUENCE [LARGE SCALE GENOMIC DNA]</scope>
    <source>
        <strain evidence="1">Wonlab-2016</strain>
    </source>
</reference>
<protein>
    <submittedName>
        <fullName evidence="1">Uncharacterized protein</fullName>
    </submittedName>
</protein>
<sequence length="258" mass="27994">GGQIGFLVDHALSRGQIGFLVDHTLSGGQIGFLVDHTLSRGQIGFLVDHALSGGQIGFLVDHTLSGGQIGFLVDHALSRGQIGFLVDHTLSRGQIGFLVDHALSRGQIGFLVDHTLSRGQIGFLRIIGETLGPGQKSSGVKKICLQAHEPRELLIGPSTALTHLVCEDVLLNLSTLLNESMGYDLRDNGARRDLSDKVDVSRDRGGSRTAVVCLQALDGYSLHHLVFHCFACAVWCRDDVRTYETADEGFKRTIPREF</sequence>
<keyword evidence="2" id="KW-1185">Reference proteome</keyword>
<proteinExistence type="predicted"/>
<dbReference type="AlphaFoldDB" id="A0ABD0K6M7"/>
<dbReference type="Proteomes" id="UP001519460">
    <property type="component" value="Unassembled WGS sequence"/>
</dbReference>
<organism evidence="1 2">
    <name type="scientific">Batillaria attramentaria</name>
    <dbReference type="NCBI Taxonomy" id="370345"/>
    <lineage>
        <taxon>Eukaryota</taxon>
        <taxon>Metazoa</taxon>
        <taxon>Spiralia</taxon>
        <taxon>Lophotrochozoa</taxon>
        <taxon>Mollusca</taxon>
        <taxon>Gastropoda</taxon>
        <taxon>Caenogastropoda</taxon>
        <taxon>Sorbeoconcha</taxon>
        <taxon>Cerithioidea</taxon>
        <taxon>Batillariidae</taxon>
        <taxon>Batillaria</taxon>
    </lineage>
</organism>